<evidence type="ECO:0000313" key="2">
    <source>
        <dbReference type="Proteomes" id="UP000682733"/>
    </source>
</evidence>
<reference evidence="1" key="1">
    <citation type="submission" date="2021-02" db="EMBL/GenBank/DDBJ databases">
        <authorList>
            <person name="Nowell W R."/>
        </authorList>
    </citation>
    <scope>NUCLEOTIDE SEQUENCE</scope>
</reference>
<dbReference type="EMBL" id="CAJOBA010017683">
    <property type="protein sequence ID" value="CAF3896536.1"/>
    <property type="molecule type" value="Genomic_DNA"/>
</dbReference>
<organism evidence="1 2">
    <name type="scientific">Didymodactylos carnosus</name>
    <dbReference type="NCBI Taxonomy" id="1234261"/>
    <lineage>
        <taxon>Eukaryota</taxon>
        <taxon>Metazoa</taxon>
        <taxon>Spiralia</taxon>
        <taxon>Gnathifera</taxon>
        <taxon>Rotifera</taxon>
        <taxon>Eurotatoria</taxon>
        <taxon>Bdelloidea</taxon>
        <taxon>Philodinida</taxon>
        <taxon>Philodinidae</taxon>
        <taxon>Didymodactylos</taxon>
    </lineage>
</organism>
<sequence length="37" mass="4293">MRYRQTGPLPSVVTGVNRPKTRMQQLDMKLVTMLFAQ</sequence>
<gene>
    <name evidence="1" type="ORF">TMI583_LOCUS20537</name>
</gene>
<comment type="caution">
    <text evidence="1">The sequence shown here is derived from an EMBL/GenBank/DDBJ whole genome shotgun (WGS) entry which is preliminary data.</text>
</comment>
<dbReference type="AlphaFoldDB" id="A0A8S2LCS4"/>
<feature type="non-terminal residue" evidence="1">
    <location>
        <position position="37"/>
    </location>
</feature>
<accession>A0A8S2LCS4</accession>
<protein>
    <submittedName>
        <fullName evidence="1">Uncharacterized protein</fullName>
    </submittedName>
</protein>
<name>A0A8S2LCS4_9BILA</name>
<evidence type="ECO:0000313" key="1">
    <source>
        <dbReference type="EMBL" id="CAF3896536.1"/>
    </source>
</evidence>
<proteinExistence type="predicted"/>
<dbReference type="Proteomes" id="UP000682733">
    <property type="component" value="Unassembled WGS sequence"/>
</dbReference>